<gene>
    <name evidence="1" type="ORF">Tco_0654656</name>
</gene>
<comment type="caution">
    <text evidence="1">The sequence shown here is derived from an EMBL/GenBank/DDBJ whole genome shotgun (WGS) entry which is preliminary data.</text>
</comment>
<reference evidence="1" key="1">
    <citation type="journal article" date="2022" name="Int. J. Mol. Sci.">
        <title>Draft Genome of Tanacetum Coccineum: Genomic Comparison of Closely Related Tanacetum-Family Plants.</title>
        <authorList>
            <person name="Yamashiro T."/>
            <person name="Shiraishi A."/>
            <person name="Nakayama K."/>
            <person name="Satake H."/>
        </authorList>
    </citation>
    <scope>NUCLEOTIDE SEQUENCE</scope>
</reference>
<name>A0ABQ4X438_9ASTR</name>
<sequence>MDEFVTEIQAIYYSRITSITVNGKAAYELKGRFLYDLRENTFNGTNREGVVEHIEYFLKIVDPIDLPNVDNKEGVTNEGLSDLEEANNEDEHKITEIFRIEINLFDYETPFLKDESLKQKAIYEKSWGNATQSVVNFYPWLKRSFGNFHEIDYELLVKLKECWWKINDHECSLFTNWRDHIRGPYANVNTTYHHYLDSRNGRAGNDSNVQEEEEQHNKGQCDLFDNLAQESPVCKVRRFDMFKYSFGQEEEYVAAKEYEYDDLTRTNKDTCHAYQEIFYNMDEGWLVTRAE</sequence>
<dbReference type="Proteomes" id="UP001151760">
    <property type="component" value="Unassembled WGS sequence"/>
</dbReference>
<evidence type="ECO:0000313" key="1">
    <source>
        <dbReference type="EMBL" id="GJS59872.1"/>
    </source>
</evidence>
<dbReference type="EMBL" id="BQNB010009180">
    <property type="protein sequence ID" value="GJS59872.1"/>
    <property type="molecule type" value="Genomic_DNA"/>
</dbReference>
<protein>
    <submittedName>
        <fullName evidence="1">Uncharacterized protein</fullName>
    </submittedName>
</protein>
<organism evidence="1 2">
    <name type="scientific">Tanacetum coccineum</name>
    <dbReference type="NCBI Taxonomy" id="301880"/>
    <lineage>
        <taxon>Eukaryota</taxon>
        <taxon>Viridiplantae</taxon>
        <taxon>Streptophyta</taxon>
        <taxon>Embryophyta</taxon>
        <taxon>Tracheophyta</taxon>
        <taxon>Spermatophyta</taxon>
        <taxon>Magnoliopsida</taxon>
        <taxon>eudicotyledons</taxon>
        <taxon>Gunneridae</taxon>
        <taxon>Pentapetalae</taxon>
        <taxon>asterids</taxon>
        <taxon>campanulids</taxon>
        <taxon>Asterales</taxon>
        <taxon>Asteraceae</taxon>
        <taxon>Asteroideae</taxon>
        <taxon>Anthemideae</taxon>
        <taxon>Anthemidinae</taxon>
        <taxon>Tanacetum</taxon>
    </lineage>
</organism>
<evidence type="ECO:0000313" key="2">
    <source>
        <dbReference type="Proteomes" id="UP001151760"/>
    </source>
</evidence>
<reference evidence="1" key="2">
    <citation type="submission" date="2022-01" db="EMBL/GenBank/DDBJ databases">
        <authorList>
            <person name="Yamashiro T."/>
            <person name="Shiraishi A."/>
            <person name="Satake H."/>
            <person name="Nakayama K."/>
        </authorList>
    </citation>
    <scope>NUCLEOTIDE SEQUENCE</scope>
</reference>
<keyword evidence="2" id="KW-1185">Reference proteome</keyword>
<proteinExistence type="predicted"/>
<accession>A0ABQ4X438</accession>